<feature type="domain" description="Exportin-5 C-terminal" evidence="1">
    <location>
        <begin position="269"/>
        <end position="671"/>
    </location>
</feature>
<proteinExistence type="predicted"/>
<dbReference type="PANTHER" id="PTHR11223">
    <property type="entry name" value="EXPORTIN 1/5"/>
    <property type="match status" value="1"/>
</dbReference>
<evidence type="ECO:0000259" key="1">
    <source>
        <dbReference type="Pfam" id="PF19273"/>
    </source>
</evidence>
<organism evidence="2 3">
    <name type="scientific">Schistosoma bovis</name>
    <name type="common">Blood fluke</name>
    <dbReference type="NCBI Taxonomy" id="6184"/>
    <lineage>
        <taxon>Eukaryota</taxon>
        <taxon>Metazoa</taxon>
        <taxon>Spiralia</taxon>
        <taxon>Lophotrochozoa</taxon>
        <taxon>Platyhelminthes</taxon>
        <taxon>Trematoda</taxon>
        <taxon>Digenea</taxon>
        <taxon>Strigeidida</taxon>
        <taxon>Schistosomatoidea</taxon>
        <taxon>Schistosomatidae</taxon>
        <taxon>Schistosoma</taxon>
    </lineage>
</organism>
<comment type="caution">
    <text evidence="2">The sequence shown here is derived from an EMBL/GenBank/DDBJ whole genome shotgun (WGS) entry which is preliminary data.</text>
</comment>
<dbReference type="InterPro" id="IPR045478">
    <property type="entry name" value="Exportin-5_C"/>
</dbReference>
<sequence>MLPEFLSLGKLGIPQTKLVLNSFLRLYEDVIQFQDAPPSRRRDILTGLNDNLTEIFVFALDSIVNRLPNADSFIDCDSLDICRESLCTLGGFLESCRLNVLTSWTPSEIAIKNLNLSRTLPFLSLITTLVGIRSLQTDALSLINILLSRRIQPGSEIPDSYGPTIADSFLKEPLGSSSPCNNLIKVLCSTLSENPEYSDERYNFLRLFGDIVVHIGCHMIIHWKEYSYESALCNCLDNGVCECPNLPSHLFQAILLLTAYPIQVGQPSGTGIQSEWNRRIFETDDHTSFFSRYRSDLVKCLSAGASCWPQKVLLLCISWIETLIQASPSCQDYDPITKFLLATSPLILEWEALDSFLEPCLSAVEQSLEALHIDMDVSSKVKNLIHGILQSSNSMDPLLRAKHLACLSMLLQHVDSNNDSELLVPFLNKIFESLNCCPVVDESPSLIDTLDFVNRPRQVKTMHLASATSFLRFTRARPIRMMPYFDKILNEINKLWMEKICGSMEKGILLEALVILGFRVPQPINVQFNFLQSLLANVYGPWCGQDPYNVTPLSELLRSCESGAPGLVAVLGLDKPSDQLGNFESPYVQTRINLNHNVRSLLAVCRRLAEPCNNQQLENISLPILEPVLSPVLHVLRAFNELWLPETLKLVHPTLLPVLQHTDEIQLCLLNSQFQNILKEDDGECDDDNDDVDMSESICANGQSGTNSSLGHLTKLLANMHAMSSEPDYNAQNLPSDPLFLRSLTKILAWPDTSICSKAAQWISILVEMEDDGECDDDNDDVDMSESICANGQSGTNSSLGHLTKLLANMHAMSSEPDYNAQNLPSDPLFLRSLTKILAWPDTSICSKAAQWISILVEMLTNTVTQTNCGPKIATTHLSPNIAEFILFGILCGLHVNGKNAENALNCLLYAGIKTYLSVDIIVARQNLRSVIIRVLMDTLNGDKTKEGQIQQQIQIFEEKMFGNRDKPATMRARRDAFKKIVDPIIGVPLSQRFRNEFQIHNIPPLHRPKWIRIREKRDTSHIENDFGLTNLFTNATI</sequence>
<dbReference type="GO" id="GO:0042565">
    <property type="term" value="C:RNA nuclear export complex"/>
    <property type="evidence" value="ECO:0007669"/>
    <property type="project" value="TreeGrafter"/>
</dbReference>
<dbReference type="Proteomes" id="UP000290809">
    <property type="component" value="Unassembled WGS sequence"/>
</dbReference>
<dbReference type="EMBL" id="QMKO01002172">
    <property type="protein sequence ID" value="RTG84465.1"/>
    <property type="molecule type" value="Genomic_DNA"/>
</dbReference>
<dbReference type="GO" id="GO:0005634">
    <property type="term" value="C:nucleus"/>
    <property type="evidence" value="ECO:0007669"/>
    <property type="project" value="TreeGrafter"/>
</dbReference>
<protein>
    <submittedName>
        <fullName evidence="2">Exportin-5</fullName>
    </submittedName>
</protein>
<dbReference type="SUPFAM" id="SSF48371">
    <property type="entry name" value="ARM repeat"/>
    <property type="match status" value="1"/>
</dbReference>
<dbReference type="GO" id="GO:0005049">
    <property type="term" value="F:nuclear export signal receptor activity"/>
    <property type="evidence" value="ECO:0007669"/>
    <property type="project" value="InterPro"/>
</dbReference>
<dbReference type="AlphaFoldDB" id="A0A430Q9V4"/>
<dbReference type="GO" id="GO:0006611">
    <property type="term" value="P:protein export from nucleus"/>
    <property type="evidence" value="ECO:0007669"/>
    <property type="project" value="InterPro"/>
</dbReference>
<dbReference type="STRING" id="6184.A0A430Q9V4"/>
<gene>
    <name evidence="2" type="ORF">DC041_0005408</name>
</gene>
<evidence type="ECO:0000313" key="3">
    <source>
        <dbReference type="Proteomes" id="UP000290809"/>
    </source>
</evidence>
<dbReference type="InterPro" id="IPR016024">
    <property type="entry name" value="ARM-type_fold"/>
</dbReference>
<dbReference type="InterPro" id="IPR045065">
    <property type="entry name" value="XPO1/5"/>
</dbReference>
<dbReference type="Gene3D" id="1.25.10.10">
    <property type="entry name" value="Leucine-rich Repeat Variant"/>
    <property type="match status" value="1"/>
</dbReference>
<dbReference type="PANTHER" id="PTHR11223:SF3">
    <property type="entry name" value="EXPORTIN-5"/>
    <property type="match status" value="1"/>
</dbReference>
<dbReference type="GO" id="GO:0003723">
    <property type="term" value="F:RNA binding"/>
    <property type="evidence" value="ECO:0007669"/>
    <property type="project" value="TreeGrafter"/>
</dbReference>
<name>A0A430Q9V4_SCHBO</name>
<dbReference type="GO" id="GO:0006405">
    <property type="term" value="P:RNA export from nucleus"/>
    <property type="evidence" value="ECO:0007669"/>
    <property type="project" value="TreeGrafter"/>
</dbReference>
<dbReference type="GO" id="GO:0005737">
    <property type="term" value="C:cytoplasm"/>
    <property type="evidence" value="ECO:0007669"/>
    <property type="project" value="TreeGrafter"/>
</dbReference>
<dbReference type="InterPro" id="IPR011989">
    <property type="entry name" value="ARM-like"/>
</dbReference>
<reference evidence="2 3" key="1">
    <citation type="journal article" date="2019" name="PLoS Pathog.">
        <title>Genome sequence of the bovine parasite Schistosoma bovis Tanzania.</title>
        <authorList>
            <person name="Oey H."/>
            <person name="Zakrzewski M."/>
            <person name="Gobert G."/>
            <person name="Gravermann K."/>
            <person name="Stoye J."/>
            <person name="Jones M."/>
            <person name="Mcmanus D."/>
            <person name="Krause L."/>
        </authorList>
    </citation>
    <scope>NUCLEOTIDE SEQUENCE [LARGE SCALE GENOMIC DNA]</scope>
    <source>
        <strain evidence="2 3">TAN1997</strain>
    </source>
</reference>
<dbReference type="Pfam" id="PF19273">
    <property type="entry name" value="Exportin-5"/>
    <property type="match status" value="1"/>
</dbReference>
<keyword evidence="3" id="KW-1185">Reference proteome</keyword>
<evidence type="ECO:0000313" key="2">
    <source>
        <dbReference type="EMBL" id="RTG84465.1"/>
    </source>
</evidence>
<accession>A0A430Q9V4</accession>